<dbReference type="Gene3D" id="1.10.150.240">
    <property type="entry name" value="Putative phosphatase, domain 2"/>
    <property type="match status" value="1"/>
</dbReference>
<keyword evidence="2" id="KW-0808">Transferase</keyword>
<dbReference type="Gene3D" id="3.40.50.1000">
    <property type="entry name" value="HAD superfamily/HAD-like"/>
    <property type="match status" value="1"/>
</dbReference>
<feature type="compositionally biased region" description="Basic and acidic residues" evidence="1">
    <location>
        <begin position="495"/>
        <end position="505"/>
    </location>
</feature>
<dbReference type="SFLD" id="SFLDG01129">
    <property type="entry name" value="C1.5:_HAD__Beta-PGM__Phosphata"/>
    <property type="match status" value="1"/>
</dbReference>
<evidence type="ECO:0000313" key="2">
    <source>
        <dbReference type="EMBL" id="TCC41687.1"/>
    </source>
</evidence>
<protein>
    <submittedName>
        <fullName evidence="2">ATP-dependent sacrificial sulfur transferase LarE</fullName>
    </submittedName>
</protein>
<comment type="caution">
    <text evidence="2">The sequence shown here is derived from an EMBL/GenBank/DDBJ whole genome shotgun (WGS) entry which is preliminary data.</text>
</comment>
<evidence type="ECO:0000256" key="1">
    <source>
        <dbReference type="SAM" id="MobiDB-lite"/>
    </source>
</evidence>
<dbReference type="GO" id="GO:0016783">
    <property type="term" value="F:sulfurtransferase activity"/>
    <property type="evidence" value="ECO:0007669"/>
    <property type="project" value="InterPro"/>
</dbReference>
<dbReference type="InterPro" id="IPR023198">
    <property type="entry name" value="PGP-like_dom2"/>
</dbReference>
<evidence type="ECO:0000313" key="3">
    <source>
        <dbReference type="Proteomes" id="UP000294225"/>
    </source>
</evidence>
<feature type="region of interest" description="Disordered" evidence="1">
    <location>
        <begin position="486"/>
        <end position="505"/>
    </location>
</feature>
<accession>A0A4R0J777</accession>
<organism evidence="2 3">
    <name type="scientific">Kribbella speibonae</name>
    <dbReference type="NCBI Taxonomy" id="1572660"/>
    <lineage>
        <taxon>Bacteria</taxon>
        <taxon>Bacillati</taxon>
        <taxon>Actinomycetota</taxon>
        <taxon>Actinomycetes</taxon>
        <taxon>Propionibacteriales</taxon>
        <taxon>Kribbellaceae</taxon>
        <taxon>Kribbella</taxon>
    </lineage>
</organism>
<dbReference type="Proteomes" id="UP000294225">
    <property type="component" value="Unassembled WGS sequence"/>
</dbReference>
<dbReference type="EMBL" id="SJKC01000001">
    <property type="protein sequence ID" value="TCC41687.1"/>
    <property type="molecule type" value="Genomic_DNA"/>
</dbReference>
<dbReference type="PANTHER" id="PTHR43169:SF2">
    <property type="entry name" value="NAD_GMP SYNTHASE DOMAIN-CONTAINING PROTEIN"/>
    <property type="match status" value="1"/>
</dbReference>
<dbReference type="InterPro" id="IPR052188">
    <property type="entry name" value="Ni-pincer_cofactor_biosynth"/>
</dbReference>
<dbReference type="SFLD" id="SFLDS00003">
    <property type="entry name" value="Haloacid_Dehalogenase"/>
    <property type="match status" value="1"/>
</dbReference>
<dbReference type="Pfam" id="PF12710">
    <property type="entry name" value="HAD"/>
    <property type="match status" value="1"/>
</dbReference>
<dbReference type="SUPFAM" id="SSF56784">
    <property type="entry name" value="HAD-like"/>
    <property type="match status" value="1"/>
</dbReference>
<dbReference type="SUPFAM" id="SSF52402">
    <property type="entry name" value="Adenine nucleotide alpha hydrolases-like"/>
    <property type="match status" value="1"/>
</dbReference>
<dbReference type="InterPro" id="IPR005232">
    <property type="entry name" value="LarE"/>
</dbReference>
<dbReference type="InterPro" id="IPR014729">
    <property type="entry name" value="Rossmann-like_a/b/a_fold"/>
</dbReference>
<dbReference type="AlphaFoldDB" id="A0A4R0J777"/>
<dbReference type="PANTHER" id="PTHR43169">
    <property type="entry name" value="EXSB FAMILY PROTEIN"/>
    <property type="match status" value="1"/>
</dbReference>
<sequence>MRDRPPGGSRRVGDVSTAALEPAPDTADVPELVVGFDLDMTLIDSRPGIQAVWDLLAAETGVPIDTDLVVSRLGPPLTWEMANWFPPEQVDAMVARYRAHYPSHAITGSLPLPGVAESLAAIRALRGRTMVVSAKYTPSVRLHLEHLGLDVDEPVGDLHGAEKGTALREHQATIYVGDHTADIDGAHAAGALAVSVATGPFTADELRAYGADVVLNDLTEFPAWLDEYVLEQRLEALMRRLSTYDKMVVAFSGGADSAFLLAAAARAIGPANVVAATAISPSLPAAELEPAARFADTIGVRHVTPHTHEMEREGYQANSGARCYFCKAELVETLQPIADEFGITAIATGTNADDAIAGFRPGIRAAFERGALTPLKDARLTKAQIRTASRSWGLETSDKPAAACLSSRIAYGIRITPNLLARVDRAEQAVRSRLTSYGVQNVRVRDLGDSASIEIDAALLDQVDQDSLVNAVMAEGFPAARVDPRGFRSGSMNERLPEPEKYRNL</sequence>
<dbReference type="InterPro" id="IPR036412">
    <property type="entry name" value="HAD-like_sf"/>
</dbReference>
<dbReference type="Gene3D" id="3.40.50.620">
    <property type="entry name" value="HUPs"/>
    <property type="match status" value="1"/>
</dbReference>
<dbReference type="NCBIfam" id="TIGR00268">
    <property type="entry name" value="ATP-dependent sacrificial sulfur transferase LarE"/>
    <property type="match status" value="1"/>
</dbReference>
<dbReference type="CDD" id="cd01990">
    <property type="entry name" value="LarE-like"/>
    <property type="match status" value="1"/>
</dbReference>
<dbReference type="InterPro" id="IPR023214">
    <property type="entry name" value="HAD_sf"/>
</dbReference>
<gene>
    <name evidence="2" type="primary">larE</name>
    <name evidence="2" type="ORF">E0H92_08555</name>
</gene>
<name>A0A4R0J777_9ACTN</name>
<reference evidence="2 3" key="1">
    <citation type="submission" date="2019-02" db="EMBL/GenBank/DDBJ databases">
        <title>Kribbella capetownensis sp. nov. and Kribbella speibonae sp. nov., isolated from soil.</title>
        <authorList>
            <person name="Curtis S.M."/>
            <person name="Norton I."/>
            <person name="Everest G.J."/>
            <person name="Meyers P.R."/>
        </authorList>
    </citation>
    <scope>NUCLEOTIDE SEQUENCE [LARGE SCALE GENOMIC DNA]</scope>
    <source>
        <strain evidence="2 3">YM55</strain>
    </source>
</reference>
<proteinExistence type="predicted"/>